<dbReference type="GO" id="GO:0003908">
    <property type="term" value="F:methylated-DNA-[protein]-cysteine S-methyltransferase activity"/>
    <property type="evidence" value="ECO:0007669"/>
    <property type="project" value="UniProtKB-EC"/>
</dbReference>
<dbReference type="Gene3D" id="1.10.10.10">
    <property type="entry name" value="Winged helix-like DNA-binding domain superfamily/Winged helix DNA-binding domain"/>
    <property type="match status" value="1"/>
</dbReference>
<protein>
    <recommendedName>
        <fullName evidence="3">methylated-DNA--[protein]-cysteine S-methyltransferase</fullName>
        <ecNumber evidence="3">2.1.1.63</ecNumber>
    </recommendedName>
</protein>
<dbReference type="InterPro" id="IPR014048">
    <property type="entry name" value="MethylDNA_cys_MeTrfase_DNA-bd"/>
</dbReference>
<proteinExistence type="inferred from homology"/>
<evidence type="ECO:0000256" key="2">
    <source>
        <dbReference type="ARBA" id="ARBA00008711"/>
    </source>
</evidence>
<dbReference type="InterPro" id="IPR036388">
    <property type="entry name" value="WH-like_DNA-bd_sf"/>
</dbReference>
<dbReference type="PROSITE" id="PS00374">
    <property type="entry name" value="MGMT"/>
    <property type="match status" value="1"/>
</dbReference>
<dbReference type="EC" id="2.1.1.63" evidence="3"/>
<dbReference type="AlphaFoldDB" id="A0A3Q8CSV8"/>
<keyword evidence="6" id="KW-0227">DNA damage</keyword>
<feature type="domain" description="Methylated-DNA-[protein]-cysteine S-methyltransferase DNA binding" evidence="9">
    <location>
        <begin position="81"/>
        <end position="165"/>
    </location>
</feature>
<dbReference type="RefSeq" id="WP_141053582.1">
    <property type="nucleotide sequence ID" value="NZ_CP018176.1"/>
</dbReference>
<dbReference type="KEGG" id="lhw:BSQ49_06180"/>
<keyword evidence="7" id="KW-0234">DNA repair</keyword>
<evidence type="ECO:0000256" key="7">
    <source>
        <dbReference type="ARBA" id="ARBA00023204"/>
    </source>
</evidence>
<dbReference type="GO" id="GO:0032259">
    <property type="term" value="P:methylation"/>
    <property type="evidence" value="ECO:0007669"/>
    <property type="project" value="UniProtKB-KW"/>
</dbReference>
<dbReference type="Pfam" id="PF02870">
    <property type="entry name" value="Methyltransf_1N"/>
    <property type="match status" value="1"/>
</dbReference>
<dbReference type="SUPFAM" id="SSF46767">
    <property type="entry name" value="Methylated DNA-protein cysteine methyltransferase, C-terminal domain"/>
    <property type="match status" value="1"/>
</dbReference>
<dbReference type="Proteomes" id="UP000314960">
    <property type="component" value="Chromosome"/>
</dbReference>
<sequence length="167" mass="18888">MLHKTTYESPLGDITLLSDEVYLFGLWIKGQKNYGSNYNLETIKQIESKPTHLAKMWLEQYFAGNNPDVMDVPLQPKVTKFRELVLQKVRNVPYGQTITYKQLSNSLQKADSSMQSNKARAVGNALGHNPLMIIIPCHRVVGVNGSLRGYAGGLERKRILLNLEQKD</sequence>
<evidence type="ECO:0000259" key="10">
    <source>
        <dbReference type="Pfam" id="PF02870"/>
    </source>
</evidence>
<dbReference type="InterPro" id="IPR036631">
    <property type="entry name" value="MGMT_N_sf"/>
</dbReference>
<name>A0A3Q8CSV8_9LACO</name>
<dbReference type="CDD" id="cd06445">
    <property type="entry name" value="ATase"/>
    <property type="match status" value="1"/>
</dbReference>
<dbReference type="InterPro" id="IPR036217">
    <property type="entry name" value="MethylDNA_cys_MeTrfase_DNAb"/>
</dbReference>
<dbReference type="PANTHER" id="PTHR10815:SF5">
    <property type="entry name" value="METHYLATED-DNA--PROTEIN-CYSTEINE METHYLTRANSFERASE"/>
    <property type="match status" value="1"/>
</dbReference>
<dbReference type="FunFam" id="1.10.10.10:FF:000214">
    <property type="entry name" value="Methylated-DNA--protein-cysteine methyltransferase"/>
    <property type="match status" value="1"/>
</dbReference>
<evidence type="ECO:0000256" key="4">
    <source>
        <dbReference type="ARBA" id="ARBA00022603"/>
    </source>
</evidence>
<dbReference type="EMBL" id="CP018176">
    <property type="protein sequence ID" value="AUJ29812.1"/>
    <property type="molecule type" value="Genomic_DNA"/>
</dbReference>
<dbReference type="Pfam" id="PF01035">
    <property type="entry name" value="DNA_binding_1"/>
    <property type="match status" value="1"/>
</dbReference>
<organism evidence="11 12">
    <name type="scientific">Liquorilactobacillus hordei</name>
    <dbReference type="NCBI Taxonomy" id="468911"/>
    <lineage>
        <taxon>Bacteria</taxon>
        <taxon>Bacillati</taxon>
        <taxon>Bacillota</taxon>
        <taxon>Bacilli</taxon>
        <taxon>Lactobacillales</taxon>
        <taxon>Lactobacillaceae</taxon>
        <taxon>Liquorilactobacillus</taxon>
    </lineage>
</organism>
<comment type="catalytic activity">
    <reaction evidence="1">
        <text>a 4-O-methyl-thymidine in DNA + L-cysteinyl-[protein] = a thymidine in DNA + S-methyl-L-cysteinyl-[protein]</text>
        <dbReference type="Rhea" id="RHEA:53428"/>
        <dbReference type="Rhea" id="RHEA-COMP:10131"/>
        <dbReference type="Rhea" id="RHEA-COMP:10132"/>
        <dbReference type="Rhea" id="RHEA-COMP:13555"/>
        <dbReference type="Rhea" id="RHEA-COMP:13556"/>
        <dbReference type="ChEBI" id="CHEBI:29950"/>
        <dbReference type="ChEBI" id="CHEBI:82612"/>
        <dbReference type="ChEBI" id="CHEBI:137386"/>
        <dbReference type="ChEBI" id="CHEBI:137387"/>
        <dbReference type="EC" id="2.1.1.63"/>
    </reaction>
</comment>
<evidence type="ECO:0000256" key="6">
    <source>
        <dbReference type="ARBA" id="ARBA00022763"/>
    </source>
</evidence>
<feature type="domain" description="Methylguanine DNA methyltransferase ribonuclease-like" evidence="10">
    <location>
        <begin position="2"/>
        <end position="75"/>
    </location>
</feature>
<keyword evidence="4 11" id="KW-0489">Methyltransferase</keyword>
<dbReference type="SUPFAM" id="SSF53155">
    <property type="entry name" value="Methylated DNA-protein cysteine methyltransferase domain"/>
    <property type="match status" value="1"/>
</dbReference>
<evidence type="ECO:0000256" key="1">
    <source>
        <dbReference type="ARBA" id="ARBA00001286"/>
    </source>
</evidence>
<evidence type="ECO:0000313" key="11">
    <source>
        <dbReference type="EMBL" id="AUJ29812.1"/>
    </source>
</evidence>
<evidence type="ECO:0000256" key="5">
    <source>
        <dbReference type="ARBA" id="ARBA00022679"/>
    </source>
</evidence>
<dbReference type="InterPro" id="IPR008332">
    <property type="entry name" value="MethylG_MeTrfase_N"/>
</dbReference>
<evidence type="ECO:0000256" key="8">
    <source>
        <dbReference type="ARBA" id="ARBA00049348"/>
    </source>
</evidence>
<dbReference type="InterPro" id="IPR001497">
    <property type="entry name" value="MethylDNA_cys_MeTrfase_AS"/>
</dbReference>
<comment type="catalytic activity">
    <reaction evidence="8">
        <text>a 6-O-methyl-2'-deoxyguanosine in DNA + L-cysteinyl-[protein] = S-methyl-L-cysteinyl-[protein] + a 2'-deoxyguanosine in DNA</text>
        <dbReference type="Rhea" id="RHEA:24000"/>
        <dbReference type="Rhea" id="RHEA-COMP:10131"/>
        <dbReference type="Rhea" id="RHEA-COMP:10132"/>
        <dbReference type="Rhea" id="RHEA-COMP:11367"/>
        <dbReference type="Rhea" id="RHEA-COMP:11368"/>
        <dbReference type="ChEBI" id="CHEBI:29950"/>
        <dbReference type="ChEBI" id="CHEBI:82612"/>
        <dbReference type="ChEBI" id="CHEBI:85445"/>
        <dbReference type="ChEBI" id="CHEBI:85448"/>
        <dbReference type="EC" id="2.1.1.63"/>
    </reaction>
</comment>
<reference evidence="11 12" key="1">
    <citation type="submission" date="2016-11" db="EMBL/GenBank/DDBJ databases">
        <title>Interaction between Lactobacillus species and yeast in water kefir.</title>
        <authorList>
            <person name="Behr J."/>
            <person name="Xu D."/>
            <person name="Vogel R.F."/>
        </authorList>
    </citation>
    <scope>NUCLEOTIDE SEQUENCE [LARGE SCALE GENOMIC DNA]</scope>
    <source>
        <strain evidence="11 12">TMW 1.1822</strain>
    </source>
</reference>
<keyword evidence="5 11" id="KW-0808">Transferase</keyword>
<dbReference type="NCBIfam" id="TIGR00589">
    <property type="entry name" value="ogt"/>
    <property type="match status" value="1"/>
</dbReference>
<comment type="similarity">
    <text evidence="2">Belongs to the MGMT family.</text>
</comment>
<evidence type="ECO:0000259" key="9">
    <source>
        <dbReference type="Pfam" id="PF01035"/>
    </source>
</evidence>
<gene>
    <name evidence="11" type="ORF">BSQ49_06180</name>
</gene>
<dbReference type="Gene3D" id="3.30.160.70">
    <property type="entry name" value="Methylated DNA-protein cysteine methyltransferase domain"/>
    <property type="match status" value="1"/>
</dbReference>
<dbReference type="GO" id="GO:0006281">
    <property type="term" value="P:DNA repair"/>
    <property type="evidence" value="ECO:0007669"/>
    <property type="project" value="UniProtKB-KW"/>
</dbReference>
<evidence type="ECO:0000256" key="3">
    <source>
        <dbReference type="ARBA" id="ARBA00011918"/>
    </source>
</evidence>
<dbReference type="PANTHER" id="PTHR10815">
    <property type="entry name" value="METHYLATED-DNA--PROTEIN-CYSTEINE METHYLTRANSFERASE"/>
    <property type="match status" value="1"/>
</dbReference>
<evidence type="ECO:0000313" key="12">
    <source>
        <dbReference type="Proteomes" id="UP000314960"/>
    </source>
</evidence>
<accession>A0A3Q8CSV8</accession>